<gene>
    <name evidence="1" type="ORF">OCBIM_22018365mg</name>
</gene>
<reference evidence="1" key="1">
    <citation type="submission" date="2015-07" db="EMBL/GenBank/DDBJ databases">
        <title>MeaNS - Measles Nucleotide Surveillance Program.</title>
        <authorList>
            <person name="Tran T."/>
            <person name="Druce J."/>
        </authorList>
    </citation>
    <scope>NUCLEOTIDE SEQUENCE</scope>
    <source>
        <strain evidence="1">UCB-OBI-ISO-001</strain>
        <tissue evidence="1">Gonad</tissue>
    </source>
</reference>
<organism evidence="1">
    <name type="scientific">Octopus bimaculoides</name>
    <name type="common">California two-spotted octopus</name>
    <dbReference type="NCBI Taxonomy" id="37653"/>
    <lineage>
        <taxon>Eukaryota</taxon>
        <taxon>Metazoa</taxon>
        <taxon>Spiralia</taxon>
        <taxon>Lophotrochozoa</taxon>
        <taxon>Mollusca</taxon>
        <taxon>Cephalopoda</taxon>
        <taxon>Coleoidea</taxon>
        <taxon>Octopodiformes</taxon>
        <taxon>Octopoda</taxon>
        <taxon>Incirrata</taxon>
        <taxon>Octopodidae</taxon>
        <taxon>Octopus</taxon>
    </lineage>
</organism>
<protein>
    <submittedName>
        <fullName evidence="1">Uncharacterized protein</fullName>
    </submittedName>
</protein>
<proteinExistence type="predicted"/>
<dbReference type="AlphaFoldDB" id="A0A0L8HB53"/>
<accession>A0A0L8HB53</accession>
<evidence type="ECO:0000313" key="1">
    <source>
        <dbReference type="EMBL" id="KOF86543.1"/>
    </source>
</evidence>
<name>A0A0L8HB53_OCTBM</name>
<sequence length="61" mass="7062">MWGVFCFVFCGWGQHITCKIRSMFPVLYACRLECVHGGERFRGVSGYKIQNLYIAGNLNRK</sequence>
<dbReference type="EMBL" id="KQ418610">
    <property type="protein sequence ID" value="KOF86543.1"/>
    <property type="molecule type" value="Genomic_DNA"/>
</dbReference>